<accession>A0A644Y744</accession>
<evidence type="ECO:0000256" key="1">
    <source>
        <dbReference type="ARBA" id="ARBA00022679"/>
    </source>
</evidence>
<dbReference type="InterPro" id="IPR029063">
    <property type="entry name" value="SAM-dependent_MTases_sf"/>
</dbReference>
<protein>
    <submittedName>
        <fullName evidence="3">Ubiquinone biosynthesis O-methyltransferase</fullName>
        <ecNumber evidence="3">2.1.1.222</ecNumber>
    </submittedName>
</protein>
<keyword evidence="3" id="KW-0489">Methyltransferase</keyword>
<dbReference type="Pfam" id="PF13649">
    <property type="entry name" value="Methyltransf_25"/>
    <property type="match status" value="1"/>
</dbReference>
<dbReference type="InterPro" id="IPR041698">
    <property type="entry name" value="Methyltransf_25"/>
</dbReference>
<dbReference type="GO" id="GO:0032259">
    <property type="term" value="P:methylation"/>
    <property type="evidence" value="ECO:0007669"/>
    <property type="project" value="UniProtKB-KW"/>
</dbReference>
<reference evidence="3" key="1">
    <citation type="submission" date="2019-08" db="EMBL/GenBank/DDBJ databases">
        <authorList>
            <person name="Kucharzyk K."/>
            <person name="Murdoch R.W."/>
            <person name="Higgins S."/>
            <person name="Loffler F."/>
        </authorList>
    </citation>
    <scope>NUCLEOTIDE SEQUENCE</scope>
</reference>
<dbReference type="GO" id="GO:0102208">
    <property type="term" value="F:2-polyprenyl-6-hydroxyphenol methylase activity"/>
    <property type="evidence" value="ECO:0007669"/>
    <property type="project" value="UniProtKB-EC"/>
</dbReference>
<dbReference type="CDD" id="cd02440">
    <property type="entry name" value="AdoMet_MTases"/>
    <property type="match status" value="1"/>
</dbReference>
<proteinExistence type="predicted"/>
<evidence type="ECO:0000313" key="3">
    <source>
        <dbReference type="EMBL" id="MPM24385.1"/>
    </source>
</evidence>
<sequence length="276" mass="31429">MYAKIVKYLACPPIYAPSDISIWNDEHISKQMLLAHLNPDYEGASRKLSFIEDSVAWIKEIMPCQEYSALLDVGCGPGLYAERFCQAGYQVTGIDYSRRSIEYASSSAKRQGLDITYVCQDYLKMDCEDVFDCATFIYCDYGALSTANRGLILQNIYRSLKEDGKLLLDVFSLEMFHDFQEAQTWQVCADGGFWSPEKHLLISGQYKYQQHVTLEKTTIITEDSIRTCNIWNTCFSLESLLEEVQAAGFKKVELFGDVAGQSYTTDRRTIAILLEK</sequence>
<organism evidence="3">
    <name type="scientific">bioreactor metagenome</name>
    <dbReference type="NCBI Taxonomy" id="1076179"/>
    <lineage>
        <taxon>unclassified sequences</taxon>
        <taxon>metagenomes</taxon>
        <taxon>ecological metagenomes</taxon>
    </lineage>
</organism>
<evidence type="ECO:0000259" key="2">
    <source>
        <dbReference type="Pfam" id="PF13649"/>
    </source>
</evidence>
<dbReference type="AlphaFoldDB" id="A0A644Y744"/>
<comment type="caution">
    <text evidence="3">The sequence shown here is derived from an EMBL/GenBank/DDBJ whole genome shotgun (WGS) entry which is preliminary data.</text>
</comment>
<keyword evidence="1 3" id="KW-0808">Transferase</keyword>
<dbReference type="PANTHER" id="PTHR43861">
    <property type="entry name" value="TRANS-ACONITATE 2-METHYLTRANSFERASE-RELATED"/>
    <property type="match status" value="1"/>
</dbReference>
<dbReference type="EMBL" id="VSSQ01004251">
    <property type="protein sequence ID" value="MPM24385.1"/>
    <property type="molecule type" value="Genomic_DNA"/>
</dbReference>
<dbReference type="Gene3D" id="3.40.50.150">
    <property type="entry name" value="Vaccinia Virus protein VP39"/>
    <property type="match status" value="1"/>
</dbReference>
<feature type="domain" description="Methyltransferase" evidence="2">
    <location>
        <begin position="71"/>
        <end position="164"/>
    </location>
</feature>
<dbReference type="SUPFAM" id="SSF53335">
    <property type="entry name" value="S-adenosyl-L-methionine-dependent methyltransferases"/>
    <property type="match status" value="1"/>
</dbReference>
<gene>
    <name evidence="3" type="primary">ubiG_26</name>
    <name evidence="3" type="ORF">SDC9_70867</name>
</gene>
<name>A0A644Y744_9ZZZZ</name>
<keyword evidence="3" id="KW-0830">Ubiquinone</keyword>
<dbReference type="PANTHER" id="PTHR43861:SF3">
    <property type="entry name" value="PUTATIVE (AFU_ORTHOLOGUE AFUA_2G14390)-RELATED"/>
    <property type="match status" value="1"/>
</dbReference>
<dbReference type="Gene3D" id="2.20.25.110">
    <property type="entry name" value="S-adenosyl-L-methionine-dependent methyltransferases"/>
    <property type="match status" value="1"/>
</dbReference>
<dbReference type="EC" id="2.1.1.222" evidence="3"/>